<reference evidence="2 3" key="1">
    <citation type="journal article" date="2012" name="Stand. Genomic Sci.">
        <title>Complete genome sequence of the sulfur compounds oxidizing chemolithoautotroph Sulfuricurvum kujiense type strain (YK-1(T)).</title>
        <authorList>
            <person name="Han C."/>
            <person name="Kotsyurbenko O."/>
            <person name="Chertkov O."/>
            <person name="Held B."/>
            <person name="Lapidus A."/>
            <person name="Nolan M."/>
            <person name="Lucas S."/>
            <person name="Hammon N."/>
            <person name="Deshpande S."/>
            <person name="Cheng J.F."/>
            <person name="Tapia R."/>
            <person name="Goodwin L.A."/>
            <person name="Pitluck S."/>
            <person name="Liolios K."/>
            <person name="Pagani I."/>
            <person name="Ivanova N."/>
            <person name="Mavromatis K."/>
            <person name="Mikhailova N."/>
            <person name="Pati A."/>
            <person name="Chen A."/>
            <person name="Palaniappan K."/>
            <person name="Land M."/>
            <person name="Hauser L."/>
            <person name="Chang Y.J."/>
            <person name="Jeffries C.D."/>
            <person name="Brambilla E.M."/>
            <person name="Rohde M."/>
            <person name="Spring S."/>
            <person name="Sikorski J."/>
            <person name="Goker M."/>
            <person name="Woyke T."/>
            <person name="Bristow J."/>
            <person name="Eisen J.A."/>
            <person name="Markowitz V."/>
            <person name="Hugenholtz P."/>
            <person name="Kyrpides N.C."/>
            <person name="Klenk H.P."/>
            <person name="Detter J.C."/>
        </authorList>
    </citation>
    <scope>NUCLEOTIDE SEQUENCE [LARGE SCALE GENOMIC DNA]</scope>
    <source>
        <strain evidence="3">ATCC BAA-921 / DSM 16994 / JCM 11577 / YK-1</strain>
    </source>
</reference>
<dbReference type="OrthoDB" id="9766257at2"/>
<dbReference type="HOGENOM" id="CLU_020071_0_0_7"/>
<accession>E4TXR6</accession>
<dbReference type="InterPro" id="IPR011335">
    <property type="entry name" value="Restrct_endonuc-II-like"/>
</dbReference>
<dbReference type="EMBL" id="CP002355">
    <property type="protein sequence ID" value="ADR35002.1"/>
    <property type="molecule type" value="Genomic_DNA"/>
</dbReference>
<dbReference type="RefSeq" id="WP_013461199.1">
    <property type="nucleotide sequence ID" value="NC_014762.1"/>
</dbReference>
<evidence type="ECO:0000313" key="2">
    <source>
        <dbReference type="EMBL" id="ADR35002.1"/>
    </source>
</evidence>
<name>E4TXR6_SULKY</name>
<protein>
    <recommendedName>
        <fullName evidence="1">PD-(D/E)XK endonuclease-like domain-containing protein</fullName>
    </recommendedName>
</protein>
<dbReference type="eggNOG" id="COG2887">
    <property type="taxonomic scope" value="Bacteria"/>
</dbReference>
<proteinExistence type="predicted"/>
<dbReference type="STRING" id="709032.Sulku_2342"/>
<dbReference type="eggNOG" id="COG3893">
    <property type="taxonomic scope" value="Bacteria"/>
</dbReference>
<dbReference type="Proteomes" id="UP000008721">
    <property type="component" value="Chromosome"/>
</dbReference>
<dbReference type="InterPro" id="IPR027417">
    <property type="entry name" value="P-loop_NTPase"/>
</dbReference>
<gene>
    <name evidence="2" type="ordered locus">Sulku_2342</name>
</gene>
<organism evidence="2 3">
    <name type="scientific">Sulfuricurvum kujiense (strain ATCC BAA-921 / DSM 16994 / JCM 11577 / YK-1)</name>
    <dbReference type="NCBI Taxonomy" id="709032"/>
    <lineage>
        <taxon>Bacteria</taxon>
        <taxon>Pseudomonadati</taxon>
        <taxon>Campylobacterota</taxon>
        <taxon>Epsilonproteobacteria</taxon>
        <taxon>Campylobacterales</taxon>
        <taxon>Sulfurimonadaceae</taxon>
        <taxon>Sulfuricurvum</taxon>
    </lineage>
</organism>
<feature type="domain" description="PD-(D/E)XK endonuclease-like" evidence="1">
    <location>
        <begin position="536"/>
        <end position="773"/>
    </location>
</feature>
<dbReference type="InterPro" id="IPR011604">
    <property type="entry name" value="PDDEXK-like_dom_sf"/>
</dbReference>
<keyword evidence="3" id="KW-1185">Reference proteome</keyword>
<dbReference type="AlphaFoldDB" id="E4TXR6"/>
<dbReference type="SUPFAM" id="SSF52980">
    <property type="entry name" value="Restriction endonuclease-like"/>
    <property type="match status" value="1"/>
</dbReference>
<evidence type="ECO:0000259" key="1">
    <source>
        <dbReference type="Pfam" id="PF12705"/>
    </source>
</evidence>
<dbReference type="KEGG" id="sku:Sulku_2342"/>
<dbReference type="InterPro" id="IPR038726">
    <property type="entry name" value="PDDEXK_AddAB-type"/>
</dbReference>
<dbReference type="Gene3D" id="3.90.320.10">
    <property type="match status" value="1"/>
</dbReference>
<dbReference type="Pfam" id="PF12705">
    <property type="entry name" value="PDDEXK_1"/>
    <property type="match status" value="1"/>
</dbReference>
<evidence type="ECO:0000313" key="3">
    <source>
        <dbReference type="Proteomes" id="UP000008721"/>
    </source>
</evidence>
<sequence length="780" mass="90646">MNRQCIVYPTARCVREAVAESTESFLPAMMTMGEFLSRAYVAEGKIVPDEDLRLLAMHEASDFSGFAALNIERNFFSFIQNSEYLFRFFEELSSEQVSLTTLQSVDVYGEYEEHIAILKRLRERYGEICKREGWADRIYTSEHTTIQRDFLRNYESIMIVVEGYLSRYEIVLLQECAKHLELILHYNTTAYNRKMTTRLEEMGFELAEGMEYRLSLSTITIIEKKPLCINRSVECEVFHTRLSQIGFIKASVEGFVEEGIAPEKIAVVLPDEDAAAMLREFDTEGNFNFAMGEPFSKSNIYREWESITLFLDEMNVVNRERVRNIKSETIEWFKAHYSKKFQFSQLEEMMMLWEGGDESSLEVIRDELHRFGHLSHALEVMDFRAVFKIFMNRLRQKSIDDVRGGKITVMGLLETRGVAFEGVVIVDFNEGYVPHKSEKDLFLNTKTREYAGLPSAHDRESLQKHYYSILFNRAKRVAIGCVQNAESVPSRFLLQLGIKSIPAAYRYEEVLFPPPAFNVRQVKSFECEYDFTAHPLSASGIKSFLSCKRQFYYRYIEHIRDHELPRDLSQERDIGNALHSALEKLFIDAAEYSSAVKIKEALRNQWENTAADDPLERHMKRLWLDKLDPFYEQEAARFASGAKVLYTEKEARAVVEGITLSGRIDRIDEVVGRFEVIDYKSGKFPDTDKEPKESDVDYQLSVYALLAGEFGDVARCGYYDLNKGELKVEQFLEAKTEKLREILSEMASKKTWEWEMCEDLSRCRLCPYVYLCHREVMRGV</sequence>
<dbReference type="SUPFAM" id="SSF52540">
    <property type="entry name" value="P-loop containing nucleoside triphosphate hydrolases"/>
    <property type="match status" value="1"/>
</dbReference>